<dbReference type="PANTHER" id="PTHR43420:SF12">
    <property type="entry name" value="N-ACETYLTRANSFERASE DOMAIN-CONTAINING PROTEIN"/>
    <property type="match status" value="1"/>
</dbReference>
<feature type="domain" description="N-acetyltransferase" evidence="3">
    <location>
        <begin position="157"/>
        <end position="282"/>
    </location>
</feature>
<accession>A0A4Q5LCP7</accession>
<dbReference type="PANTHER" id="PTHR43420">
    <property type="entry name" value="ACETYLTRANSFERASE"/>
    <property type="match status" value="1"/>
</dbReference>
<dbReference type="GO" id="GO:0016747">
    <property type="term" value="F:acyltransferase activity, transferring groups other than amino-acyl groups"/>
    <property type="evidence" value="ECO:0007669"/>
    <property type="project" value="InterPro"/>
</dbReference>
<gene>
    <name evidence="4" type="ORF">EWM57_11930</name>
</gene>
<sequence length="283" mass="31341">MDSISSPASLTARPVLNFTSAEVTEAMNRSFEEYFVPLVFTPETFERRFRSENLDAAASRLWFRDGELIGLTLLARRGYTCRVAAMGLVREARGQGYGRPMLQAAIDEATARGDRAMLLEVFQANEPARKLYERLGFRNERELFTFQRAPTAGVPGGMLTELDPLDVARLVAREGSADLPWMFAAESLAAAAAPARAFHLEDKAYVILRPEPTRTLLLTVLVRPAHRRQGWGRRLLQAVEAAYPGPSLTISMVTPGPGYDFLTAAGWELVPLPLFEMVRPLGA</sequence>
<dbReference type="InterPro" id="IPR016181">
    <property type="entry name" value="Acyl_CoA_acyltransferase"/>
</dbReference>
<keyword evidence="1 4" id="KW-0808">Transferase</keyword>
<evidence type="ECO:0000256" key="1">
    <source>
        <dbReference type="ARBA" id="ARBA00022679"/>
    </source>
</evidence>
<evidence type="ECO:0000256" key="2">
    <source>
        <dbReference type="ARBA" id="ARBA00023315"/>
    </source>
</evidence>
<feature type="domain" description="N-acetyltransferase" evidence="3">
    <location>
        <begin position="13"/>
        <end position="166"/>
    </location>
</feature>
<evidence type="ECO:0000259" key="3">
    <source>
        <dbReference type="PROSITE" id="PS51186"/>
    </source>
</evidence>
<reference evidence="4 5" key="1">
    <citation type="submission" date="2019-02" db="EMBL/GenBank/DDBJ databases">
        <title>Bacterial novel species isolated from soil.</title>
        <authorList>
            <person name="Jung H.-Y."/>
        </authorList>
    </citation>
    <scope>NUCLEOTIDE SEQUENCE [LARGE SCALE GENOMIC DNA]</scope>
    <source>
        <strain evidence="4 5">1-3-3-3</strain>
    </source>
</reference>
<dbReference type="Gene3D" id="3.40.630.30">
    <property type="match status" value="2"/>
</dbReference>
<evidence type="ECO:0000313" key="5">
    <source>
        <dbReference type="Proteomes" id="UP000294155"/>
    </source>
</evidence>
<dbReference type="SUPFAM" id="SSF55729">
    <property type="entry name" value="Acyl-CoA N-acyltransferases (Nat)"/>
    <property type="match status" value="2"/>
</dbReference>
<dbReference type="InterPro" id="IPR050680">
    <property type="entry name" value="YpeA/RimI_acetyltransf"/>
</dbReference>
<keyword evidence="2" id="KW-0012">Acyltransferase</keyword>
<dbReference type="InterPro" id="IPR000182">
    <property type="entry name" value="GNAT_dom"/>
</dbReference>
<name>A0A4Q5LCP7_9BACT</name>
<dbReference type="AlphaFoldDB" id="A0A4Q5LCP7"/>
<dbReference type="OrthoDB" id="4228396at2"/>
<dbReference type="RefSeq" id="WP_129921380.1">
    <property type="nucleotide sequence ID" value="NZ_SEWE01000022.1"/>
</dbReference>
<dbReference type="Pfam" id="PF00583">
    <property type="entry name" value="Acetyltransf_1"/>
    <property type="match status" value="2"/>
</dbReference>
<dbReference type="CDD" id="cd04301">
    <property type="entry name" value="NAT_SF"/>
    <property type="match status" value="2"/>
</dbReference>
<dbReference type="Proteomes" id="UP000294155">
    <property type="component" value="Unassembled WGS sequence"/>
</dbReference>
<organism evidence="4 5">
    <name type="scientific">Hymenobacter persicinus</name>
    <dbReference type="NCBI Taxonomy" id="2025506"/>
    <lineage>
        <taxon>Bacteria</taxon>
        <taxon>Pseudomonadati</taxon>
        <taxon>Bacteroidota</taxon>
        <taxon>Cytophagia</taxon>
        <taxon>Cytophagales</taxon>
        <taxon>Hymenobacteraceae</taxon>
        <taxon>Hymenobacter</taxon>
    </lineage>
</organism>
<proteinExistence type="predicted"/>
<keyword evidence="5" id="KW-1185">Reference proteome</keyword>
<evidence type="ECO:0000313" key="4">
    <source>
        <dbReference type="EMBL" id="RYU79064.1"/>
    </source>
</evidence>
<comment type="caution">
    <text evidence="4">The sequence shown here is derived from an EMBL/GenBank/DDBJ whole genome shotgun (WGS) entry which is preliminary data.</text>
</comment>
<protein>
    <submittedName>
        <fullName evidence="4">GNAT family N-acetyltransferase</fullName>
    </submittedName>
</protein>
<dbReference type="PROSITE" id="PS51186">
    <property type="entry name" value="GNAT"/>
    <property type="match status" value="2"/>
</dbReference>
<dbReference type="EMBL" id="SEWE01000022">
    <property type="protein sequence ID" value="RYU79064.1"/>
    <property type="molecule type" value="Genomic_DNA"/>
</dbReference>